<evidence type="ECO:0000313" key="3">
    <source>
        <dbReference type="Proteomes" id="UP001432322"/>
    </source>
</evidence>
<reference evidence="2" key="1">
    <citation type="submission" date="2023-10" db="EMBL/GenBank/DDBJ databases">
        <title>Genome assembly of Pristionchus species.</title>
        <authorList>
            <person name="Yoshida K."/>
            <person name="Sommer R.J."/>
        </authorList>
    </citation>
    <scope>NUCLEOTIDE SEQUENCE</scope>
    <source>
        <strain evidence="2">RS5133</strain>
    </source>
</reference>
<evidence type="ECO:0000313" key="2">
    <source>
        <dbReference type="EMBL" id="GMT31429.1"/>
    </source>
</evidence>
<feature type="region of interest" description="Disordered" evidence="1">
    <location>
        <begin position="37"/>
        <end position="65"/>
    </location>
</feature>
<feature type="non-terminal residue" evidence="2">
    <location>
        <position position="120"/>
    </location>
</feature>
<dbReference type="EMBL" id="BTSY01000006">
    <property type="protein sequence ID" value="GMT31429.1"/>
    <property type="molecule type" value="Genomic_DNA"/>
</dbReference>
<protein>
    <submittedName>
        <fullName evidence="2">Uncharacterized protein</fullName>
    </submittedName>
</protein>
<evidence type="ECO:0000256" key="1">
    <source>
        <dbReference type="SAM" id="MobiDB-lite"/>
    </source>
</evidence>
<dbReference type="AlphaFoldDB" id="A0AAV5WH98"/>
<name>A0AAV5WH98_9BILA</name>
<dbReference type="Proteomes" id="UP001432322">
    <property type="component" value="Unassembled WGS sequence"/>
</dbReference>
<gene>
    <name evidence="2" type="ORF">PFISCL1PPCAC_22726</name>
</gene>
<feature type="non-terminal residue" evidence="2">
    <location>
        <position position="1"/>
    </location>
</feature>
<comment type="caution">
    <text evidence="2">The sequence shown here is derived from an EMBL/GenBank/DDBJ whole genome shotgun (WGS) entry which is preliminary data.</text>
</comment>
<feature type="compositionally biased region" description="Polar residues" evidence="1">
    <location>
        <begin position="37"/>
        <end position="64"/>
    </location>
</feature>
<proteinExistence type="predicted"/>
<sequence>EHFLSLDPLQSTYVIDTSTPETLERDFYAWLHASDDFSSSTSTGHSLADLSHSTPGSINHTSDTPIDPFERVAHYELKNVAMEVGYSPLPSIDLVVFGGDRNDGSILVCPPQAVPVHFAN</sequence>
<organism evidence="2 3">
    <name type="scientific">Pristionchus fissidentatus</name>
    <dbReference type="NCBI Taxonomy" id="1538716"/>
    <lineage>
        <taxon>Eukaryota</taxon>
        <taxon>Metazoa</taxon>
        <taxon>Ecdysozoa</taxon>
        <taxon>Nematoda</taxon>
        <taxon>Chromadorea</taxon>
        <taxon>Rhabditida</taxon>
        <taxon>Rhabditina</taxon>
        <taxon>Diplogasteromorpha</taxon>
        <taxon>Diplogasteroidea</taxon>
        <taxon>Neodiplogasteridae</taxon>
        <taxon>Pristionchus</taxon>
    </lineage>
</organism>
<keyword evidence="3" id="KW-1185">Reference proteome</keyword>
<accession>A0AAV5WH98</accession>